<protein>
    <recommendedName>
        <fullName evidence="4">Lipoprotein</fullName>
    </recommendedName>
</protein>
<sequence length="89" mass="9378">MRFALVLGLLALSGCASVEPQKFVGPSGKTAYTMDCAGYGRTVAECFKRAGEVCPAGYNVVSQTNAPIGIPTMHGLMIMSDDKMAIECK</sequence>
<gene>
    <name evidence="2" type="ORF">JI739_18720</name>
</gene>
<keyword evidence="3" id="KW-1185">Reference proteome</keyword>
<evidence type="ECO:0000313" key="2">
    <source>
        <dbReference type="EMBL" id="MBL0422389.1"/>
    </source>
</evidence>
<evidence type="ECO:0008006" key="4">
    <source>
        <dbReference type="Google" id="ProtNLM"/>
    </source>
</evidence>
<reference evidence="2" key="1">
    <citation type="submission" date="2021-01" db="EMBL/GenBank/DDBJ databases">
        <title>Ramlibacter sp. strain AW1 16S ribosomal RNA gene Genome sequencing and assembly.</title>
        <authorList>
            <person name="Kang M."/>
        </authorList>
    </citation>
    <scope>NUCLEOTIDE SEQUENCE</scope>
    <source>
        <strain evidence="2">AW1</strain>
    </source>
</reference>
<proteinExistence type="predicted"/>
<keyword evidence="1" id="KW-0732">Signal</keyword>
<accession>A0A937D379</accession>
<dbReference type="EMBL" id="JAEQNA010000008">
    <property type="protein sequence ID" value="MBL0422389.1"/>
    <property type="molecule type" value="Genomic_DNA"/>
</dbReference>
<feature type="signal peptide" evidence="1">
    <location>
        <begin position="1"/>
        <end position="18"/>
    </location>
</feature>
<dbReference type="Proteomes" id="UP000613011">
    <property type="component" value="Unassembled WGS sequence"/>
</dbReference>
<evidence type="ECO:0000256" key="1">
    <source>
        <dbReference type="SAM" id="SignalP"/>
    </source>
</evidence>
<comment type="caution">
    <text evidence="2">The sequence shown here is derived from an EMBL/GenBank/DDBJ whole genome shotgun (WGS) entry which is preliminary data.</text>
</comment>
<feature type="chain" id="PRO_5037704834" description="Lipoprotein" evidence="1">
    <location>
        <begin position="19"/>
        <end position="89"/>
    </location>
</feature>
<organism evidence="2 3">
    <name type="scientific">Ramlibacter aurantiacus</name>
    <dbReference type="NCBI Taxonomy" id="2801330"/>
    <lineage>
        <taxon>Bacteria</taxon>
        <taxon>Pseudomonadati</taxon>
        <taxon>Pseudomonadota</taxon>
        <taxon>Betaproteobacteria</taxon>
        <taxon>Burkholderiales</taxon>
        <taxon>Comamonadaceae</taxon>
        <taxon>Ramlibacter</taxon>
    </lineage>
</organism>
<dbReference type="PROSITE" id="PS51257">
    <property type="entry name" value="PROKAR_LIPOPROTEIN"/>
    <property type="match status" value="1"/>
</dbReference>
<name>A0A937D379_9BURK</name>
<evidence type="ECO:0000313" key="3">
    <source>
        <dbReference type="Proteomes" id="UP000613011"/>
    </source>
</evidence>
<dbReference type="RefSeq" id="WP_201685471.1">
    <property type="nucleotide sequence ID" value="NZ_JAEQNA010000008.1"/>
</dbReference>
<dbReference type="AlphaFoldDB" id="A0A937D379"/>